<accession>A0A2D4N8N6</accession>
<organism evidence="1">
    <name type="scientific">Micrurus spixii</name>
    <name type="common">Amazon coral snake</name>
    <dbReference type="NCBI Taxonomy" id="129469"/>
    <lineage>
        <taxon>Eukaryota</taxon>
        <taxon>Metazoa</taxon>
        <taxon>Chordata</taxon>
        <taxon>Craniata</taxon>
        <taxon>Vertebrata</taxon>
        <taxon>Euteleostomi</taxon>
        <taxon>Lepidosauria</taxon>
        <taxon>Squamata</taxon>
        <taxon>Bifurcata</taxon>
        <taxon>Unidentata</taxon>
        <taxon>Episquamata</taxon>
        <taxon>Toxicofera</taxon>
        <taxon>Serpentes</taxon>
        <taxon>Colubroidea</taxon>
        <taxon>Elapidae</taxon>
        <taxon>Elapinae</taxon>
        <taxon>Micrurus</taxon>
    </lineage>
</organism>
<reference evidence="1" key="1">
    <citation type="submission" date="2017-07" db="EMBL/GenBank/DDBJ databases">
        <authorList>
            <person name="Mikheyev A."/>
            <person name="Grau M."/>
        </authorList>
    </citation>
    <scope>NUCLEOTIDE SEQUENCE</scope>
    <source>
        <tissue evidence="1">Venom_gland</tissue>
    </source>
</reference>
<dbReference type="EMBL" id="IACM01161284">
    <property type="protein sequence ID" value="LAB41529.1"/>
    <property type="molecule type" value="Transcribed_RNA"/>
</dbReference>
<evidence type="ECO:0000313" key="1">
    <source>
        <dbReference type="EMBL" id="LAB41529.1"/>
    </source>
</evidence>
<dbReference type="AlphaFoldDB" id="A0A2D4N8N6"/>
<protein>
    <submittedName>
        <fullName evidence="1">Uncharacterized protein</fullName>
    </submittedName>
</protein>
<reference evidence="1" key="2">
    <citation type="submission" date="2017-11" db="EMBL/GenBank/DDBJ databases">
        <title>Coralsnake Venomics: Analyses of Venom Gland Transcriptomes and Proteomes of Six Brazilian Taxa.</title>
        <authorList>
            <person name="Aird S.D."/>
            <person name="Jorge da Silva N."/>
            <person name="Qiu L."/>
            <person name="Villar-Briones A."/>
            <person name="Aparecida-Saddi V."/>
            <person name="Campos-Telles M.P."/>
            <person name="Grau M."/>
            <person name="Mikheyev A.S."/>
        </authorList>
    </citation>
    <scope>NUCLEOTIDE SEQUENCE</scope>
    <source>
        <tissue evidence="1">Venom_gland</tissue>
    </source>
</reference>
<sequence length="117" mass="13219">MGLKNNSKLRKDHFLKANGEEFRVYSFTFQVRLILGVRAKGSLPLEAEEGRLCNFEVGLGGKNHIYFLLRGKNWTATKFGCQRNHCASRRPAPSTEPKKQVKVANFKGCLQGNGIFF</sequence>
<name>A0A2D4N8N6_9SAUR</name>
<proteinExistence type="predicted"/>